<name>A0A099J3J4_9MICO</name>
<dbReference type="OrthoDB" id="5095937at2"/>
<evidence type="ECO:0000313" key="3">
    <source>
        <dbReference type="EMBL" id="KGJ72916.1"/>
    </source>
</evidence>
<comment type="caution">
    <text evidence="3">The sequence shown here is derived from an EMBL/GenBank/DDBJ whole genome shotgun (WGS) entry which is preliminary data.</text>
</comment>
<keyword evidence="2" id="KW-0732">Signal</keyword>
<reference evidence="3 5" key="1">
    <citation type="submission" date="2014-08" db="EMBL/GenBank/DDBJ databases">
        <authorList>
            <person name="Sisinthy S."/>
        </authorList>
    </citation>
    <scope>NUCLEOTIDE SEQUENCE [LARGE SCALE GENOMIC DNA]</scope>
    <source>
        <strain evidence="3 5">RuG17</strain>
    </source>
</reference>
<feature type="region of interest" description="Disordered" evidence="1">
    <location>
        <begin position="317"/>
        <end position="350"/>
    </location>
</feature>
<dbReference type="RefSeq" id="WP_035837003.1">
    <property type="nucleotide sequence ID" value="NZ_JACHBQ010000001.1"/>
</dbReference>
<evidence type="ECO:0000256" key="1">
    <source>
        <dbReference type="SAM" id="MobiDB-lite"/>
    </source>
</evidence>
<sequence length="476" mass="49298">MLSRSRLRGTGLAALLALATALTGCSLIEPPPPDNVVNSVNRAVDAIRATDGVDEVSATISRREHVAVPLNELWTASIEVRAEADVAGFGPLAEAVERHVESARDIVLATATVRLPADDAGAEVALDVPSGAAGDIADATVSLRQIEHATTVHVESHQSLATVTVNSPEALIQAIADLRALPSFGQGALTAVTVEATAPSGGTRRLTTSALSPSADLLPFLGELAPRADIGAFFYNGQRADEPIGEASVWRPSLRVEATSPRSARTITGLLTGLEPAVASESGVPRASFSVYTPADGSAFERSGFLGLALDSPAPDDYVDAPRADATDADLYGGLPETTDADRGESPDAMSLDPAAAALQLGSDLRRVTALLEEAGDTAGIRGPATVEVSACDSGVGQHVRGYVILPIFEIVDSPMAPFDAVRRSWNRQGFITTDRAMGTDLYTQQDPSDSLRDLTIRGTSAGLSLSATSTCVVSG</sequence>
<reference evidence="4 6" key="2">
    <citation type="submission" date="2020-08" db="EMBL/GenBank/DDBJ databases">
        <title>Sequencing the genomes of 1000 actinobacteria strains.</title>
        <authorList>
            <person name="Klenk H.-P."/>
        </authorList>
    </citation>
    <scope>NUCLEOTIDE SEQUENCE [LARGE SCALE GENOMIC DNA]</scope>
    <source>
        <strain evidence="4 6">DSM 21065</strain>
    </source>
</reference>
<organism evidence="3 5">
    <name type="scientific">Cryobacterium roopkundense</name>
    <dbReference type="NCBI Taxonomy" id="1001240"/>
    <lineage>
        <taxon>Bacteria</taxon>
        <taxon>Bacillati</taxon>
        <taxon>Actinomycetota</taxon>
        <taxon>Actinomycetes</taxon>
        <taxon>Micrococcales</taxon>
        <taxon>Microbacteriaceae</taxon>
        <taxon>Cryobacterium</taxon>
    </lineage>
</organism>
<protein>
    <submittedName>
        <fullName evidence="3">Uncharacterized protein</fullName>
    </submittedName>
</protein>
<accession>A0A099J3J4</accession>
<dbReference type="STRING" id="1001240.GY21_12185"/>
<evidence type="ECO:0000256" key="2">
    <source>
        <dbReference type="SAM" id="SignalP"/>
    </source>
</evidence>
<keyword evidence="5" id="KW-1185">Reference proteome</keyword>
<evidence type="ECO:0000313" key="4">
    <source>
        <dbReference type="EMBL" id="MBB5642074.1"/>
    </source>
</evidence>
<dbReference type="EMBL" id="JACHBQ010000001">
    <property type="protein sequence ID" value="MBB5642074.1"/>
    <property type="molecule type" value="Genomic_DNA"/>
</dbReference>
<evidence type="ECO:0000313" key="5">
    <source>
        <dbReference type="Proteomes" id="UP000029864"/>
    </source>
</evidence>
<dbReference type="Proteomes" id="UP000561726">
    <property type="component" value="Unassembled WGS sequence"/>
</dbReference>
<feature type="signal peptide" evidence="2">
    <location>
        <begin position="1"/>
        <end position="24"/>
    </location>
</feature>
<proteinExistence type="predicted"/>
<evidence type="ECO:0000313" key="6">
    <source>
        <dbReference type="Proteomes" id="UP000561726"/>
    </source>
</evidence>
<dbReference type="PROSITE" id="PS51257">
    <property type="entry name" value="PROKAR_LIPOPROTEIN"/>
    <property type="match status" value="1"/>
</dbReference>
<dbReference type="EMBL" id="JPXF01000049">
    <property type="protein sequence ID" value="KGJ72916.1"/>
    <property type="molecule type" value="Genomic_DNA"/>
</dbReference>
<feature type="chain" id="PRO_5038207686" evidence="2">
    <location>
        <begin position="25"/>
        <end position="476"/>
    </location>
</feature>
<dbReference type="AlphaFoldDB" id="A0A099J3J4"/>
<gene>
    <name evidence="4" type="ORF">BJ997_002622</name>
    <name evidence="3" type="ORF">GY21_12185</name>
</gene>
<dbReference type="Proteomes" id="UP000029864">
    <property type="component" value="Unassembled WGS sequence"/>
</dbReference>